<gene>
    <name evidence="10" type="ORF">DYI37_15925</name>
</gene>
<dbReference type="GO" id="GO:0097367">
    <property type="term" value="F:carbohydrate derivative binding"/>
    <property type="evidence" value="ECO:0007669"/>
    <property type="project" value="InterPro"/>
</dbReference>
<dbReference type="CDD" id="cd04604">
    <property type="entry name" value="CBS_pair_SIS_assoc"/>
    <property type="match status" value="1"/>
</dbReference>
<dbReference type="PANTHER" id="PTHR42745:SF1">
    <property type="entry name" value="ARABINOSE 5-PHOSPHATE ISOMERASE KDSD"/>
    <property type="match status" value="1"/>
</dbReference>
<dbReference type="GO" id="GO:0019146">
    <property type="term" value="F:arabinose-5-phosphate isomerase activity"/>
    <property type="evidence" value="ECO:0007669"/>
    <property type="project" value="UniProtKB-ARBA"/>
</dbReference>
<keyword evidence="11" id="KW-1185">Reference proteome</keyword>
<evidence type="ECO:0000256" key="7">
    <source>
        <dbReference type="PROSITE-ProRule" id="PRU00703"/>
    </source>
</evidence>
<dbReference type="Pfam" id="PF01380">
    <property type="entry name" value="SIS"/>
    <property type="match status" value="1"/>
</dbReference>
<dbReference type="GO" id="GO:0005975">
    <property type="term" value="P:carbohydrate metabolic process"/>
    <property type="evidence" value="ECO:0007669"/>
    <property type="project" value="InterPro"/>
</dbReference>
<evidence type="ECO:0000256" key="2">
    <source>
        <dbReference type="ARBA" id="ARBA00022737"/>
    </source>
</evidence>
<feature type="site" description="Catalytically relevant" evidence="6">
    <location>
        <position position="202"/>
    </location>
</feature>
<dbReference type="SUPFAM" id="SSF53697">
    <property type="entry name" value="SIS domain"/>
    <property type="match status" value="1"/>
</dbReference>
<dbReference type="InterPro" id="IPR004800">
    <property type="entry name" value="KdsD/KpsF-type"/>
</dbReference>
<name>A0A371WZC1_9HYPH</name>
<keyword evidence="10" id="KW-0413">Isomerase</keyword>
<protein>
    <submittedName>
        <fullName evidence="10">KpsF/GutQ family sugar-phosphate isomerase</fullName>
    </submittedName>
</protein>
<dbReference type="Pfam" id="PF00571">
    <property type="entry name" value="CBS"/>
    <property type="match status" value="2"/>
</dbReference>
<comment type="caution">
    <text evidence="10">The sequence shown here is derived from an EMBL/GenBank/DDBJ whole genome shotgun (WGS) entry which is preliminary data.</text>
</comment>
<dbReference type="Gene3D" id="3.40.50.10490">
    <property type="entry name" value="Glucose-6-phosphate isomerase like protein, domain 1"/>
    <property type="match status" value="1"/>
</dbReference>
<evidence type="ECO:0000256" key="6">
    <source>
        <dbReference type="PIRSR" id="PIRSR004692-3"/>
    </source>
</evidence>
<feature type="binding site" evidence="5">
    <location>
        <position position="91"/>
    </location>
    <ligand>
        <name>Zn(2+)</name>
        <dbReference type="ChEBI" id="CHEBI:29105"/>
    </ligand>
</feature>
<comment type="similarity">
    <text evidence="1 4">Belongs to the SIS family. GutQ/KpsF subfamily.</text>
</comment>
<proteinExistence type="inferred from homology"/>
<dbReference type="PIRSF" id="PIRSF004692">
    <property type="entry name" value="KdsD_KpsF"/>
    <property type="match status" value="1"/>
</dbReference>
<dbReference type="InterPro" id="IPR000644">
    <property type="entry name" value="CBS_dom"/>
</dbReference>
<feature type="domain" description="SIS" evidence="9">
    <location>
        <begin position="51"/>
        <end position="193"/>
    </location>
</feature>
<dbReference type="InterPro" id="IPR035474">
    <property type="entry name" value="SIS_Kpsf"/>
</dbReference>
<dbReference type="InterPro" id="IPR050986">
    <property type="entry name" value="GutQ/KpsF_isomerases"/>
</dbReference>
<dbReference type="CDD" id="cd05014">
    <property type="entry name" value="SIS_Kpsf"/>
    <property type="match status" value="1"/>
</dbReference>
<evidence type="ECO:0000256" key="5">
    <source>
        <dbReference type="PIRSR" id="PIRSR004692-2"/>
    </source>
</evidence>
<dbReference type="PROSITE" id="PS51371">
    <property type="entry name" value="CBS"/>
    <property type="match status" value="2"/>
</dbReference>
<dbReference type="PROSITE" id="PS51464">
    <property type="entry name" value="SIS"/>
    <property type="match status" value="1"/>
</dbReference>
<reference evidence="10 11" key="1">
    <citation type="submission" date="2018-08" db="EMBL/GenBank/DDBJ databases">
        <title>Fulvimarina sp. 85, whole genome shotgun sequence.</title>
        <authorList>
            <person name="Tuo L."/>
        </authorList>
    </citation>
    <scope>NUCLEOTIDE SEQUENCE [LARGE SCALE GENOMIC DNA]</scope>
    <source>
        <strain evidence="10 11">85</strain>
    </source>
</reference>
<feature type="domain" description="CBS" evidence="8">
    <location>
        <begin position="218"/>
        <end position="277"/>
    </location>
</feature>
<dbReference type="NCBIfam" id="TIGR00393">
    <property type="entry name" value="kpsF"/>
    <property type="match status" value="1"/>
</dbReference>
<dbReference type="InterPro" id="IPR046348">
    <property type="entry name" value="SIS_dom_sf"/>
</dbReference>
<organism evidence="10 11">
    <name type="scientific">Fulvimarina endophytica</name>
    <dbReference type="NCBI Taxonomy" id="2293836"/>
    <lineage>
        <taxon>Bacteria</taxon>
        <taxon>Pseudomonadati</taxon>
        <taxon>Pseudomonadota</taxon>
        <taxon>Alphaproteobacteria</taxon>
        <taxon>Hyphomicrobiales</taxon>
        <taxon>Aurantimonadaceae</taxon>
        <taxon>Fulvimarina</taxon>
    </lineage>
</organism>
<dbReference type="AlphaFoldDB" id="A0A371WZC1"/>
<dbReference type="GO" id="GO:1901135">
    <property type="term" value="P:carbohydrate derivative metabolic process"/>
    <property type="evidence" value="ECO:0007669"/>
    <property type="project" value="InterPro"/>
</dbReference>
<evidence type="ECO:0000259" key="8">
    <source>
        <dbReference type="PROSITE" id="PS51371"/>
    </source>
</evidence>
<evidence type="ECO:0000256" key="4">
    <source>
        <dbReference type="PIRNR" id="PIRNR004692"/>
    </source>
</evidence>
<evidence type="ECO:0000313" key="11">
    <source>
        <dbReference type="Proteomes" id="UP000264310"/>
    </source>
</evidence>
<keyword evidence="2" id="KW-0677">Repeat</keyword>
<keyword evidence="3 7" id="KW-0129">CBS domain</keyword>
<evidence type="ECO:0000256" key="1">
    <source>
        <dbReference type="ARBA" id="ARBA00008165"/>
    </source>
</evidence>
<keyword evidence="5" id="KW-0862">Zinc</keyword>
<dbReference type="InterPro" id="IPR046342">
    <property type="entry name" value="CBS_dom_sf"/>
</dbReference>
<dbReference type="InterPro" id="IPR001347">
    <property type="entry name" value="SIS_dom"/>
</dbReference>
<dbReference type="Gene3D" id="3.10.580.10">
    <property type="entry name" value="CBS-domain"/>
    <property type="match status" value="1"/>
</dbReference>
<feature type="domain" description="CBS" evidence="8">
    <location>
        <begin position="283"/>
        <end position="334"/>
    </location>
</feature>
<dbReference type="SMART" id="SM00116">
    <property type="entry name" value="CBS"/>
    <property type="match status" value="2"/>
</dbReference>
<dbReference type="FunFam" id="3.40.50.10490:FF:000011">
    <property type="entry name" value="Arabinose 5-phosphate isomerase"/>
    <property type="match status" value="1"/>
</dbReference>
<evidence type="ECO:0000259" key="9">
    <source>
        <dbReference type="PROSITE" id="PS51464"/>
    </source>
</evidence>
<dbReference type="GO" id="GO:0046872">
    <property type="term" value="F:metal ion binding"/>
    <property type="evidence" value="ECO:0007669"/>
    <property type="project" value="UniProtKB-KW"/>
</dbReference>
<evidence type="ECO:0000256" key="3">
    <source>
        <dbReference type="ARBA" id="ARBA00023122"/>
    </source>
</evidence>
<accession>A0A371WZC1</accession>
<feature type="site" description="Catalytically relevant" evidence="6">
    <location>
        <position position="68"/>
    </location>
</feature>
<dbReference type="EMBL" id="QURL01000007">
    <property type="protein sequence ID" value="RFC62323.1"/>
    <property type="molecule type" value="Genomic_DNA"/>
</dbReference>
<dbReference type="OrthoDB" id="9762536at2"/>
<dbReference type="SUPFAM" id="SSF54631">
    <property type="entry name" value="CBS-domain pair"/>
    <property type="match status" value="1"/>
</dbReference>
<feature type="site" description="Catalytically relevant" evidence="6">
    <location>
        <position position="120"/>
    </location>
</feature>
<dbReference type="PANTHER" id="PTHR42745">
    <property type="match status" value="1"/>
</dbReference>
<dbReference type="Proteomes" id="UP000264310">
    <property type="component" value="Unassembled WGS sequence"/>
</dbReference>
<feature type="site" description="Catalytically relevant" evidence="6">
    <location>
        <position position="161"/>
    </location>
</feature>
<evidence type="ECO:0000313" key="10">
    <source>
        <dbReference type="EMBL" id="RFC62323.1"/>
    </source>
</evidence>
<sequence>MQTQPPVEASAVPEDRFSASVLRTMDIEIEGLVALREALKGELGAATLRFVRDVLALPGRVIVCGMGKSGHIGRKVAATLTSTGTPSLFMHPAEASHGDLGMVTSHDMILAFSWSGETKELGDIASYCQRYGVPLAVVTSRRDSWLGATADIVLELPGAKEACPHGLAPTTSTMLQLSLGDAIAIALLEQREFTPANFHRFHPGGKLGSSLRTVGQLMRPMPMVAFVKKEASMSEVVLQMTSQSLGSAFVVTDDMEVLGIVTDGDLRRHMTGDLLALPVSKVFTPNPYTCSPDILGVTALTIMTRHKVNALAVVENRKLVGILTMHMLLSAGIS</sequence>
<keyword evidence="5" id="KW-0479">Metal-binding</keyword>